<evidence type="ECO:0000256" key="2">
    <source>
        <dbReference type="ARBA" id="ARBA00022695"/>
    </source>
</evidence>
<dbReference type="GO" id="GO:0008690">
    <property type="term" value="F:3-deoxy-manno-octulosonate cytidylyltransferase activity"/>
    <property type="evidence" value="ECO:0007669"/>
    <property type="project" value="UniProtKB-EC"/>
</dbReference>
<accession>A0A839ZGB2</accession>
<organism evidence="4 5">
    <name type="scientific">Ancylobacter tetraedralis</name>
    <dbReference type="NCBI Taxonomy" id="217068"/>
    <lineage>
        <taxon>Bacteria</taxon>
        <taxon>Pseudomonadati</taxon>
        <taxon>Pseudomonadota</taxon>
        <taxon>Alphaproteobacteria</taxon>
        <taxon>Hyphomicrobiales</taxon>
        <taxon>Xanthobacteraceae</taxon>
        <taxon>Ancylobacter</taxon>
    </lineage>
</organism>
<dbReference type="SUPFAM" id="SSF53448">
    <property type="entry name" value="Nucleotide-diphospho-sugar transferases"/>
    <property type="match status" value="1"/>
</dbReference>
<dbReference type="Gene3D" id="3.90.550.10">
    <property type="entry name" value="Spore Coat Polysaccharide Biosynthesis Protein SpsA, Chain A"/>
    <property type="match status" value="1"/>
</dbReference>
<evidence type="ECO:0000256" key="3">
    <source>
        <dbReference type="ARBA" id="ARBA00022985"/>
    </source>
</evidence>
<evidence type="ECO:0000313" key="4">
    <source>
        <dbReference type="EMBL" id="MBB3773605.1"/>
    </source>
</evidence>
<dbReference type="Pfam" id="PF02348">
    <property type="entry name" value="CTP_transf_3"/>
    <property type="match status" value="1"/>
</dbReference>
<reference evidence="4 5" key="1">
    <citation type="submission" date="2020-08" db="EMBL/GenBank/DDBJ databases">
        <title>Genomic Encyclopedia of Type Strains, Phase IV (KMG-IV): sequencing the most valuable type-strain genomes for metagenomic binning, comparative biology and taxonomic classification.</title>
        <authorList>
            <person name="Goeker M."/>
        </authorList>
    </citation>
    <scope>NUCLEOTIDE SEQUENCE [LARGE SCALE GENOMIC DNA]</scope>
    <source>
        <strain evidence="4 5">DSM 5895</strain>
    </source>
</reference>
<dbReference type="EMBL" id="JACICD010000012">
    <property type="protein sequence ID" value="MBB3773605.1"/>
    <property type="molecule type" value="Genomic_DNA"/>
</dbReference>
<dbReference type="Proteomes" id="UP000533469">
    <property type="component" value="Unassembled WGS sequence"/>
</dbReference>
<dbReference type="GO" id="GO:0005829">
    <property type="term" value="C:cytosol"/>
    <property type="evidence" value="ECO:0007669"/>
    <property type="project" value="TreeGrafter"/>
</dbReference>
<dbReference type="PANTHER" id="PTHR42866">
    <property type="entry name" value="3-DEOXY-MANNO-OCTULOSONATE CYTIDYLYLTRANSFERASE"/>
    <property type="match status" value="1"/>
</dbReference>
<keyword evidence="1 4" id="KW-0808">Transferase</keyword>
<dbReference type="GO" id="GO:0009103">
    <property type="term" value="P:lipopolysaccharide biosynthetic process"/>
    <property type="evidence" value="ECO:0007669"/>
    <property type="project" value="UniProtKB-KW"/>
</dbReference>
<dbReference type="AlphaFoldDB" id="A0A839ZGB2"/>
<keyword evidence="5" id="KW-1185">Reference proteome</keyword>
<dbReference type="InterPro" id="IPR029044">
    <property type="entry name" value="Nucleotide-diphossugar_trans"/>
</dbReference>
<name>A0A839ZGB2_9HYPH</name>
<dbReference type="NCBIfam" id="NF003948">
    <property type="entry name" value="PRK05450.1-1"/>
    <property type="match status" value="1"/>
</dbReference>
<dbReference type="PANTHER" id="PTHR42866:SF2">
    <property type="entry name" value="3-DEOXY-MANNO-OCTULOSONATE CYTIDYLYLTRANSFERASE, MITOCHONDRIAL"/>
    <property type="match status" value="1"/>
</dbReference>
<gene>
    <name evidence="4" type="ORF">FHS55_004247</name>
</gene>
<comment type="caution">
    <text evidence="4">The sequence shown here is derived from an EMBL/GenBank/DDBJ whole genome shotgun (WGS) entry which is preliminary data.</text>
</comment>
<dbReference type="EC" id="2.7.7.38" evidence="4"/>
<dbReference type="InterPro" id="IPR003329">
    <property type="entry name" value="Cytidylyl_trans"/>
</dbReference>
<evidence type="ECO:0000313" key="5">
    <source>
        <dbReference type="Proteomes" id="UP000533469"/>
    </source>
</evidence>
<proteinExistence type="predicted"/>
<dbReference type="InterPro" id="IPR004528">
    <property type="entry name" value="KdsB"/>
</dbReference>
<protein>
    <submittedName>
        <fullName evidence="4">3-deoxy-manno-octulosonate cytidylyltransferase (CMP-KDO synthetase)</fullName>
        <ecNumber evidence="4">2.7.7.38</ecNumber>
    </submittedName>
</protein>
<evidence type="ECO:0000256" key="1">
    <source>
        <dbReference type="ARBA" id="ARBA00022679"/>
    </source>
</evidence>
<dbReference type="NCBIfam" id="NF003952">
    <property type="entry name" value="PRK05450.1-5"/>
    <property type="match status" value="1"/>
</dbReference>
<dbReference type="NCBIfam" id="TIGR00466">
    <property type="entry name" value="kdsB"/>
    <property type="match status" value="1"/>
</dbReference>
<dbReference type="CDD" id="cd02517">
    <property type="entry name" value="CMP-KDO-Synthetase"/>
    <property type="match status" value="1"/>
</dbReference>
<keyword evidence="2 4" id="KW-0548">Nucleotidyltransferase</keyword>
<keyword evidence="3" id="KW-0448">Lipopolysaccharide biosynthesis</keyword>
<sequence>MASTRLPGKPLADVGGRSMIVEVTRRSVAAGIGRVVVATDDEDVRAAVAGAGYEVVMTRSDHASGSDRIFEALGHVDPEGRARRIVNVQGDLPTLDPALIRAAVALLDDPAVDIGTLAAEIVDAGERTNPNVVKVVGTEVAPARLRAFYFTRATAPYGEGPLFHHIGLYAYRRAALERFVALPPSPLESREKLEQLRALEAGMRIDVAVVDTVPLGVDTPEDLERARSLLAREA</sequence>